<keyword evidence="1" id="KW-1133">Transmembrane helix</keyword>
<sequence length="36" mass="4176">MMMRVRWFTNVAMSYSALCSCSNFSLLFSCFALLLM</sequence>
<accession>A0A0A9CKT0</accession>
<reference evidence="2" key="2">
    <citation type="journal article" date="2015" name="Data Brief">
        <title>Shoot transcriptome of the giant reed, Arundo donax.</title>
        <authorList>
            <person name="Barrero R.A."/>
            <person name="Guerrero F.D."/>
            <person name="Moolhuijzen P."/>
            <person name="Goolsby J.A."/>
            <person name="Tidwell J."/>
            <person name="Bellgard S.E."/>
            <person name="Bellgard M.I."/>
        </authorList>
    </citation>
    <scope>NUCLEOTIDE SEQUENCE</scope>
    <source>
        <tissue evidence="2">Shoot tissue taken approximately 20 cm above the soil surface</tissue>
    </source>
</reference>
<dbReference type="EMBL" id="GBRH01220966">
    <property type="protein sequence ID" value="JAD76929.1"/>
    <property type="molecule type" value="Transcribed_RNA"/>
</dbReference>
<keyword evidence="1" id="KW-0472">Membrane</keyword>
<protein>
    <submittedName>
        <fullName evidence="2">Uncharacterized protein</fullName>
    </submittedName>
</protein>
<feature type="transmembrane region" description="Helical" evidence="1">
    <location>
        <begin position="12"/>
        <end position="35"/>
    </location>
</feature>
<dbReference type="AlphaFoldDB" id="A0A0A9CKT0"/>
<evidence type="ECO:0000256" key="1">
    <source>
        <dbReference type="SAM" id="Phobius"/>
    </source>
</evidence>
<keyword evidence="1" id="KW-0812">Transmembrane</keyword>
<proteinExistence type="predicted"/>
<name>A0A0A9CKT0_ARUDO</name>
<reference evidence="2" key="1">
    <citation type="submission" date="2014-09" db="EMBL/GenBank/DDBJ databases">
        <authorList>
            <person name="Magalhaes I.L.F."/>
            <person name="Oliveira U."/>
            <person name="Santos F.R."/>
            <person name="Vidigal T.H.D.A."/>
            <person name="Brescovit A.D."/>
            <person name="Santos A.J."/>
        </authorList>
    </citation>
    <scope>NUCLEOTIDE SEQUENCE</scope>
    <source>
        <tissue evidence="2">Shoot tissue taken approximately 20 cm above the soil surface</tissue>
    </source>
</reference>
<organism evidence="2">
    <name type="scientific">Arundo donax</name>
    <name type="common">Giant reed</name>
    <name type="synonym">Donax arundinaceus</name>
    <dbReference type="NCBI Taxonomy" id="35708"/>
    <lineage>
        <taxon>Eukaryota</taxon>
        <taxon>Viridiplantae</taxon>
        <taxon>Streptophyta</taxon>
        <taxon>Embryophyta</taxon>
        <taxon>Tracheophyta</taxon>
        <taxon>Spermatophyta</taxon>
        <taxon>Magnoliopsida</taxon>
        <taxon>Liliopsida</taxon>
        <taxon>Poales</taxon>
        <taxon>Poaceae</taxon>
        <taxon>PACMAD clade</taxon>
        <taxon>Arundinoideae</taxon>
        <taxon>Arundineae</taxon>
        <taxon>Arundo</taxon>
    </lineage>
</organism>
<evidence type="ECO:0000313" key="2">
    <source>
        <dbReference type="EMBL" id="JAD76929.1"/>
    </source>
</evidence>
<dbReference type="PROSITE" id="PS51257">
    <property type="entry name" value="PROKAR_LIPOPROTEIN"/>
    <property type="match status" value="1"/>
</dbReference>